<dbReference type="RefSeq" id="WP_076955555.1">
    <property type="nucleotide sequence ID" value="NZ_MLCO01000008.1"/>
</dbReference>
<feature type="transmembrane region" description="Helical" evidence="6">
    <location>
        <begin position="22"/>
        <end position="39"/>
    </location>
</feature>
<comment type="subcellular location">
    <subcellularLocation>
        <location evidence="1">Membrane</location>
        <topology evidence="1">Multi-pass membrane protein</topology>
    </subcellularLocation>
</comment>
<dbReference type="InterPro" id="IPR036259">
    <property type="entry name" value="MFS_trans_sf"/>
</dbReference>
<evidence type="ECO:0000256" key="3">
    <source>
        <dbReference type="ARBA" id="ARBA00022692"/>
    </source>
</evidence>
<feature type="transmembrane region" description="Helical" evidence="6">
    <location>
        <begin position="344"/>
        <end position="363"/>
    </location>
</feature>
<name>A0A1V2H8I5_9PROT</name>
<reference evidence="8 9" key="1">
    <citation type="submission" date="2016-10" db="EMBL/GenBank/DDBJ databases">
        <title>Draft Genome sequence of Roseomonas sp. strain M3.</title>
        <authorList>
            <person name="Subhash Y."/>
            <person name="Lee S."/>
        </authorList>
    </citation>
    <scope>NUCLEOTIDE SEQUENCE [LARGE SCALE GENOMIC DNA]</scope>
    <source>
        <strain evidence="8 9">M3</strain>
    </source>
</reference>
<feature type="transmembrane region" description="Helical" evidence="6">
    <location>
        <begin position="370"/>
        <end position="387"/>
    </location>
</feature>
<evidence type="ECO:0000256" key="5">
    <source>
        <dbReference type="ARBA" id="ARBA00023136"/>
    </source>
</evidence>
<accession>A0A1V2H8I5</accession>
<dbReference type="FunFam" id="1.20.1250.20:FF:000018">
    <property type="entry name" value="MFS transporter permease"/>
    <property type="match status" value="1"/>
</dbReference>
<proteinExistence type="predicted"/>
<dbReference type="GO" id="GO:0005886">
    <property type="term" value="C:plasma membrane"/>
    <property type="evidence" value="ECO:0007669"/>
    <property type="project" value="TreeGrafter"/>
</dbReference>
<dbReference type="OrthoDB" id="9773957at2"/>
<keyword evidence="3 6" id="KW-0812">Transmembrane</keyword>
<feature type="transmembrane region" description="Helical" evidence="6">
    <location>
        <begin position="407"/>
        <end position="429"/>
    </location>
</feature>
<dbReference type="GO" id="GO:0022857">
    <property type="term" value="F:transmembrane transporter activity"/>
    <property type="evidence" value="ECO:0007669"/>
    <property type="project" value="InterPro"/>
</dbReference>
<dbReference type="Pfam" id="PF07690">
    <property type="entry name" value="MFS_1"/>
    <property type="match status" value="1"/>
</dbReference>
<evidence type="ECO:0000256" key="1">
    <source>
        <dbReference type="ARBA" id="ARBA00004141"/>
    </source>
</evidence>
<feature type="transmembrane region" description="Helical" evidence="6">
    <location>
        <begin position="150"/>
        <end position="173"/>
    </location>
</feature>
<feature type="transmembrane region" description="Helical" evidence="6">
    <location>
        <begin position="91"/>
        <end position="111"/>
    </location>
</feature>
<organism evidence="8 9">
    <name type="scientific">Teichococcus deserti</name>
    <dbReference type="NCBI Taxonomy" id="1817963"/>
    <lineage>
        <taxon>Bacteria</taxon>
        <taxon>Pseudomonadati</taxon>
        <taxon>Pseudomonadota</taxon>
        <taxon>Alphaproteobacteria</taxon>
        <taxon>Acetobacterales</taxon>
        <taxon>Roseomonadaceae</taxon>
        <taxon>Roseomonas</taxon>
    </lineage>
</organism>
<dbReference type="InterPro" id="IPR011701">
    <property type="entry name" value="MFS"/>
</dbReference>
<comment type="caution">
    <text evidence="8">The sequence shown here is derived from an EMBL/GenBank/DDBJ whole genome shotgun (WGS) entry which is preliminary data.</text>
</comment>
<dbReference type="AlphaFoldDB" id="A0A1V2H8I5"/>
<feature type="domain" description="Major facilitator superfamily (MFS) profile" evidence="7">
    <location>
        <begin position="26"/>
        <end position="434"/>
    </location>
</feature>
<feature type="transmembrane region" description="Helical" evidence="6">
    <location>
        <begin position="288"/>
        <end position="308"/>
    </location>
</feature>
<dbReference type="Proteomes" id="UP000188879">
    <property type="component" value="Unassembled WGS sequence"/>
</dbReference>
<evidence type="ECO:0000313" key="8">
    <source>
        <dbReference type="EMBL" id="ONG58929.1"/>
    </source>
</evidence>
<dbReference type="InterPro" id="IPR020846">
    <property type="entry name" value="MFS_dom"/>
</dbReference>
<evidence type="ECO:0000256" key="6">
    <source>
        <dbReference type="SAM" id="Phobius"/>
    </source>
</evidence>
<evidence type="ECO:0000256" key="2">
    <source>
        <dbReference type="ARBA" id="ARBA00022448"/>
    </source>
</evidence>
<feature type="transmembrane region" description="Helical" evidence="6">
    <location>
        <begin position="117"/>
        <end position="138"/>
    </location>
</feature>
<feature type="transmembrane region" description="Helical" evidence="6">
    <location>
        <begin position="185"/>
        <end position="208"/>
    </location>
</feature>
<keyword evidence="4 6" id="KW-1133">Transmembrane helix</keyword>
<evidence type="ECO:0000256" key="4">
    <source>
        <dbReference type="ARBA" id="ARBA00022989"/>
    </source>
</evidence>
<keyword evidence="5 6" id="KW-0472">Membrane</keyword>
<feature type="transmembrane region" description="Helical" evidence="6">
    <location>
        <begin position="254"/>
        <end position="276"/>
    </location>
</feature>
<dbReference type="Gene3D" id="1.20.1250.20">
    <property type="entry name" value="MFS general substrate transporter like domains"/>
    <property type="match status" value="2"/>
</dbReference>
<gene>
    <name evidence="8" type="ORF">BKE38_01215</name>
</gene>
<dbReference type="PANTHER" id="PTHR43791:SF36">
    <property type="entry name" value="TRANSPORTER, PUTATIVE (AFU_ORTHOLOGUE AFUA_6G08340)-RELATED"/>
    <property type="match status" value="1"/>
</dbReference>
<keyword evidence="9" id="KW-1185">Reference proteome</keyword>
<evidence type="ECO:0000313" key="9">
    <source>
        <dbReference type="Proteomes" id="UP000188879"/>
    </source>
</evidence>
<keyword evidence="2" id="KW-0813">Transport</keyword>
<dbReference type="CDD" id="cd17319">
    <property type="entry name" value="MFS_ExuT_GudP_like"/>
    <property type="match status" value="1"/>
</dbReference>
<dbReference type="EMBL" id="MLCO01000008">
    <property type="protein sequence ID" value="ONG58929.1"/>
    <property type="molecule type" value="Genomic_DNA"/>
</dbReference>
<feature type="transmembrane region" description="Helical" evidence="6">
    <location>
        <begin position="59"/>
        <end position="79"/>
    </location>
</feature>
<protein>
    <recommendedName>
        <fullName evidence="7">Major facilitator superfamily (MFS) profile domain-containing protein</fullName>
    </recommendedName>
</protein>
<dbReference type="SUPFAM" id="SSF103473">
    <property type="entry name" value="MFS general substrate transporter"/>
    <property type="match status" value="1"/>
</dbReference>
<dbReference type="PROSITE" id="PS50850">
    <property type="entry name" value="MFS"/>
    <property type="match status" value="1"/>
</dbReference>
<evidence type="ECO:0000259" key="7">
    <source>
        <dbReference type="PROSITE" id="PS50850"/>
    </source>
</evidence>
<sequence>MSTALPLTEAPPGLRAGTMKKLYTRIVLYCFVLFIINYLDRVNVGFAALQMNEELGLTPRIFGIGAGIFFLGYMAFEVPSNLILHKVGPRIWIARIMVTWGIISCAMAFTAGPWSFYILRFLLGVAEAGFAPGILLYLTYWFPAKERGRAVAGFMTATVLSSVIGAPLSGWLISSTHDFAGFSGWQWMFLLEGAPAIILGVVTFFYLVDRPEQDRHWLTPAERDWLVAELRQEQSAVAGHGMEDFRAIFRDSRVWLLTLVYMCNGIAIYGVVLWLPQIVKSIGGLTNLQTGLVSAIPFVFAAIGLIVIARNSDRTGERKLHTALSGLFGGLFLAASAFAPTPLIGLALLCCAAFVLWATLGVFWTLPTQFLTGAAAAGGLAAINGFAQLGGFFGPTLVGWVRESTGSFTYSLLALAVFPVIGCLICLSLKARRDA</sequence>
<dbReference type="PANTHER" id="PTHR43791">
    <property type="entry name" value="PERMEASE-RELATED"/>
    <property type="match status" value="1"/>
</dbReference>
<feature type="transmembrane region" description="Helical" evidence="6">
    <location>
        <begin position="320"/>
        <end position="338"/>
    </location>
</feature>